<feature type="compositionally biased region" description="Acidic residues" evidence="1">
    <location>
        <begin position="287"/>
        <end position="305"/>
    </location>
</feature>
<gene>
    <name evidence="2" type="ORF">AArcSt2_12830</name>
</gene>
<dbReference type="InterPro" id="IPR023833">
    <property type="entry name" value="Signal_pept_SipW-depend-type"/>
</dbReference>
<evidence type="ECO:0000313" key="3">
    <source>
        <dbReference type="Proteomes" id="UP001203207"/>
    </source>
</evidence>
<proteinExistence type="predicted"/>
<name>A0AAE3K9P8_9EURY</name>
<evidence type="ECO:0000256" key="1">
    <source>
        <dbReference type="SAM" id="MobiDB-lite"/>
    </source>
</evidence>
<reference evidence="2" key="2">
    <citation type="submission" date="2022-02" db="EMBL/GenBank/DDBJ databases">
        <authorList>
            <person name="Elcheninov A.G."/>
            <person name="Sorokin D.Y."/>
            <person name="Kublanov I.V."/>
        </authorList>
    </citation>
    <scope>NUCLEOTIDE SEQUENCE</scope>
    <source>
        <strain evidence="2">AArc-St2</strain>
    </source>
</reference>
<feature type="region of interest" description="Disordered" evidence="1">
    <location>
        <begin position="269"/>
        <end position="305"/>
    </location>
</feature>
<dbReference type="Proteomes" id="UP001203207">
    <property type="component" value="Unassembled WGS sequence"/>
</dbReference>
<dbReference type="RefSeq" id="WP_250585207.1">
    <property type="nucleotide sequence ID" value="NZ_JAKRVX010000006.1"/>
</dbReference>
<sequence>MSNDNTNPTIGLSRRNVLIGLGAVGVASAGAGLGTTAFFSDEESFTDNTITAGQFELEVTQMTTLVDQGGDGPDEISFNAIGSENEPAELNDGFLNIMDAKPGDSYQYCWDICVKHNPGFVEITLGAEESSGNDNGVQHVDADGTLGEYMLAVATLVDQNGDDEVVFTGTLGELVEAFEEGGLVHAVGGENPTYCHLPCETDVEAAPVGEPVELCVDLYLPTSADVGGEVEVAEEIFEIGEDDSPGNAVQGAQFVGSVDFAAEQCRHNDNPFEKYNVSTNAPQADPVEGDEDGNGDDDLTEGDGE</sequence>
<protein>
    <submittedName>
        <fullName evidence="2">SipW-dependent-type signal peptide-containing protein</fullName>
    </submittedName>
</protein>
<keyword evidence="3" id="KW-1185">Reference proteome</keyword>
<reference evidence="2" key="1">
    <citation type="journal article" date="2022" name="Syst. Appl. Microbiol.">
        <title>Natronocalculus amylovorans gen. nov., sp. nov., and Natranaeroarchaeum aerophilus sp. nov., dominant culturable amylolytic natronoarchaea from hypersaline soda lakes in southwestern Siberia.</title>
        <authorList>
            <person name="Sorokin D.Y."/>
            <person name="Elcheninov A.G."/>
            <person name="Khizhniak T.V."/>
            <person name="Koenen M."/>
            <person name="Bale N.J."/>
            <person name="Damste J.S.S."/>
            <person name="Kublanov I.V."/>
        </authorList>
    </citation>
    <scope>NUCLEOTIDE SEQUENCE</scope>
    <source>
        <strain evidence="2">AArc-St2</strain>
    </source>
</reference>
<dbReference type="AlphaFoldDB" id="A0AAE3K9P8"/>
<comment type="caution">
    <text evidence="2">The sequence shown here is derived from an EMBL/GenBank/DDBJ whole genome shotgun (WGS) entry which is preliminary data.</text>
</comment>
<dbReference type="EMBL" id="JAKRVX010000006">
    <property type="protein sequence ID" value="MCL9817825.1"/>
    <property type="molecule type" value="Genomic_DNA"/>
</dbReference>
<dbReference type="InterPro" id="IPR006311">
    <property type="entry name" value="TAT_signal"/>
</dbReference>
<organism evidence="2 3">
    <name type="scientific">Natronocalculus amylovorans</name>
    <dbReference type="NCBI Taxonomy" id="2917812"/>
    <lineage>
        <taxon>Archaea</taxon>
        <taxon>Methanobacteriati</taxon>
        <taxon>Methanobacteriota</taxon>
        <taxon>Stenosarchaea group</taxon>
        <taxon>Halobacteria</taxon>
        <taxon>Halobacteriales</taxon>
        <taxon>Haloferacaceae</taxon>
        <taxon>Natronocalculus</taxon>
    </lineage>
</organism>
<dbReference type="PROSITE" id="PS51318">
    <property type="entry name" value="TAT"/>
    <property type="match status" value="1"/>
</dbReference>
<evidence type="ECO:0000313" key="2">
    <source>
        <dbReference type="EMBL" id="MCL9817825.1"/>
    </source>
</evidence>
<accession>A0AAE3K9P8</accession>
<dbReference type="NCBIfam" id="TIGR04088">
    <property type="entry name" value="cognate_SipW"/>
    <property type="match status" value="1"/>
</dbReference>